<gene>
    <name evidence="2" type="ORF">A7A78_14345</name>
</gene>
<sequence>MTTNKQTVTTYMEGFQKSDHAQILSCLTDDVIWEMPGAFHLEGKQAFDGEIENPAFTGSPTITHVRLVEENNIVVAEGKVQGQFKNGDIMNAVFCDVFHFEGGKIKKLTSYVMQV</sequence>
<organism evidence="2 3">
    <name type="scientific">Aequorivita soesokkakensis</name>
    <dbReference type="NCBI Taxonomy" id="1385699"/>
    <lineage>
        <taxon>Bacteria</taxon>
        <taxon>Pseudomonadati</taxon>
        <taxon>Bacteroidota</taxon>
        <taxon>Flavobacteriia</taxon>
        <taxon>Flavobacteriales</taxon>
        <taxon>Flavobacteriaceae</taxon>
        <taxon>Aequorivita</taxon>
    </lineage>
</organism>
<reference evidence="2 3" key="1">
    <citation type="submission" date="2016-05" db="EMBL/GenBank/DDBJ databases">
        <title>Genome sequencing of Vitellibacter soesokkakensis RSSK-12.</title>
        <authorList>
            <person name="Thevarajoo S."/>
            <person name="Selvaratnam C."/>
            <person name="Goh K.M."/>
            <person name="Chan K.-G."/>
            <person name="Chong C.S."/>
        </authorList>
    </citation>
    <scope>NUCLEOTIDE SEQUENCE [LARGE SCALE GENOMIC DNA]</scope>
    <source>
        <strain evidence="2 3">RSSK-12</strain>
    </source>
</reference>
<dbReference type="EMBL" id="LXIE01000033">
    <property type="protein sequence ID" value="OAD90743.1"/>
    <property type="molecule type" value="Genomic_DNA"/>
</dbReference>
<dbReference type="Gene3D" id="3.10.450.50">
    <property type="match status" value="1"/>
</dbReference>
<evidence type="ECO:0000313" key="3">
    <source>
        <dbReference type="Proteomes" id="UP000077552"/>
    </source>
</evidence>
<name>A0A1A9LC18_9FLAO</name>
<dbReference type="OrthoDB" id="6692273at2"/>
<keyword evidence="3" id="KW-1185">Reference proteome</keyword>
<dbReference type="Proteomes" id="UP000077552">
    <property type="component" value="Unassembled WGS sequence"/>
</dbReference>
<dbReference type="RefSeq" id="WP_068762514.1">
    <property type="nucleotide sequence ID" value="NZ_LXIE01000033.1"/>
</dbReference>
<dbReference type="AlphaFoldDB" id="A0A1A9LC18"/>
<dbReference type="InterPro" id="IPR032710">
    <property type="entry name" value="NTF2-like_dom_sf"/>
</dbReference>
<evidence type="ECO:0000259" key="1">
    <source>
        <dbReference type="Pfam" id="PF12680"/>
    </source>
</evidence>
<dbReference type="SUPFAM" id="SSF54427">
    <property type="entry name" value="NTF2-like"/>
    <property type="match status" value="1"/>
</dbReference>
<proteinExistence type="predicted"/>
<dbReference type="STRING" id="1385699.A7A78_14345"/>
<evidence type="ECO:0000313" key="2">
    <source>
        <dbReference type="EMBL" id="OAD90743.1"/>
    </source>
</evidence>
<dbReference type="InterPro" id="IPR037401">
    <property type="entry name" value="SnoaL-like"/>
</dbReference>
<dbReference type="Pfam" id="PF12680">
    <property type="entry name" value="SnoaL_2"/>
    <property type="match status" value="1"/>
</dbReference>
<accession>A0A1A9LC18</accession>
<feature type="domain" description="SnoaL-like" evidence="1">
    <location>
        <begin position="8"/>
        <end position="106"/>
    </location>
</feature>
<protein>
    <recommendedName>
        <fullName evidence="1">SnoaL-like domain-containing protein</fullName>
    </recommendedName>
</protein>
<comment type="caution">
    <text evidence="2">The sequence shown here is derived from an EMBL/GenBank/DDBJ whole genome shotgun (WGS) entry which is preliminary data.</text>
</comment>